<dbReference type="AlphaFoldDB" id="A0A328MWY3"/>
<sequence>MPRAVQQHIDILDILAGMHRSRVYALLIDAPKAEAARAAEFWSAALGVSTRSDPAEPQFVGLHEALPGLVTAVQAVDDTPRFHLDIETDDVPAETERLMALGATEVAQWLECRILRAPGGHLLCVLPVESPPEVFAAEARTWS</sequence>
<name>A0A328MWY3_9ACTN</name>
<evidence type="ECO:0000259" key="1">
    <source>
        <dbReference type="Pfam" id="PF18029"/>
    </source>
</evidence>
<organism evidence="2 3">
    <name type="scientific">Micromonospora noduli</name>
    <dbReference type="NCBI Taxonomy" id="709876"/>
    <lineage>
        <taxon>Bacteria</taxon>
        <taxon>Bacillati</taxon>
        <taxon>Actinomycetota</taxon>
        <taxon>Actinomycetes</taxon>
        <taxon>Micromonosporales</taxon>
        <taxon>Micromonosporaceae</taxon>
        <taxon>Micromonospora</taxon>
    </lineage>
</organism>
<dbReference type="EMBL" id="PYAA01000060">
    <property type="protein sequence ID" value="RAN93008.1"/>
    <property type="molecule type" value="Genomic_DNA"/>
</dbReference>
<evidence type="ECO:0000313" key="2">
    <source>
        <dbReference type="EMBL" id="RAN93008.1"/>
    </source>
</evidence>
<proteinExistence type="predicted"/>
<dbReference type="Proteomes" id="UP000248966">
    <property type="component" value="Unassembled WGS sequence"/>
</dbReference>
<protein>
    <recommendedName>
        <fullName evidence="1">Glyoxalase-like domain-containing protein</fullName>
    </recommendedName>
</protein>
<gene>
    <name evidence="2" type="ORF">LAH08_06422</name>
</gene>
<dbReference type="InterPro" id="IPR029068">
    <property type="entry name" value="Glyas_Bleomycin-R_OHBP_Dase"/>
</dbReference>
<dbReference type="Gene3D" id="3.10.180.10">
    <property type="entry name" value="2,3-Dihydroxybiphenyl 1,2-Dioxygenase, domain 1"/>
    <property type="match status" value="1"/>
</dbReference>
<comment type="caution">
    <text evidence="2">The sequence shown here is derived from an EMBL/GenBank/DDBJ whole genome shotgun (WGS) entry which is preliminary data.</text>
</comment>
<dbReference type="Pfam" id="PF18029">
    <property type="entry name" value="Glyoxalase_6"/>
    <property type="match status" value="1"/>
</dbReference>
<evidence type="ECO:0000313" key="3">
    <source>
        <dbReference type="Proteomes" id="UP000248966"/>
    </source>
</evidence>
<accession>A0A328MWY3</accession>
<reference evidence="2 3" key="1">
    <citation type="submission" date="2018-03" db="EMBL/GenBank/DDBJ databases">
        <title>Defining the species Micromonospora saelicesensis and Micromonospora noduli under the framework of genomics.</title>
        <authorList>
            <person name="Riesco R."/>
            <person name="Trujillo M.E."/>
        </authorList>
    </citation>
    <scope>NUCLEOTIDE SEQUENCE [LARGE SCALE GENOMIC DNA]</scope>
    <source>
        <strain evidence="2 3">LAH08</strain>
    </source>
</reference>
<dbReference type="InterPro" id="IPR041581">
    <property type="entry name" value="Glyoxalase_6"/>
</dbReference>
<dbReference type="SUPFAM" id="SSF54593">
    <property type="entry name" value="Glyoxalase/Bleomycin resistance protein/Dihydroxybiphenyl dioxygenase"/>
    <property type="match status" value="1"/>
</dbReference>
<feature type="domain" description="Glyoxalase-like" evidence="1">
    <location>
        <begin position="28"/>
        <end position="126"/>
    </location>
</feature>